<dbReference type="AlphaFoldDB" id="A0A0N1KRK1"/>
<gene>
    <name evidence="1" type="ORF">AOB46_16860</name>
</gene>
<reference evidence="2" key="2">
    <citation type="submission" date="2015-09" db="EMBL/GenBank/DDBJ databases">
        <title>Draft genome sequence of a multidrug-resistant Chryseobacterium indologenes isolate from Malaysia.</title>
        <authorList>
            <person name="Yu C.Y."/>
            <person name="Ang G.Y."/>
            <person name="Chan K.-G."/>
        </authorList>
    </citation>
    <scope>NUCLEOTIDE SEQUENCE [LARGE SCALE GENOMIC DNA]</scope>
    <source>
        <strain evidence="2">CI_885</strain>
    </source>
</reference>
<evidence type="ECO:0000313" key="2">
    <source>
        <dbReference type="Proteomes" id="UP000037953"/>
    </source>
</evidence>
<name>A0A0N1KRK1_CHRID</name>
<sequence length="107" mass="12699">MNKSELQNRYDILSKILDDFYDAKQDYQYGNAKTKRLKENKLNSLISLAQKWIIENDEFYNIITGTDKKSEFERIISLEGTFTLNYFGKDMSEILDKLKIYISNHDL</sequence>
<evidence type="ECO:0000313" key="1">
    <source>
        <dbReference type="EMBL" id="KPE50109.1"/>
    </source>
</evidence>
<dbReference type="OrthoDB" id="1451120at2"/>
<dbReference type="PATRIC" id="fig|253.9.peg.1309"/>
<dbReference type="EMBL" id="LJOD01000012">
    <property type="protein sequence ID" value="KPE50109.1"/>
    <property type="molecule type" value="Genomic_DNA"/>
</dbReference>
<dbReference type="Proteomes" id="UP000037953">
    <property type="component" value="Unassembled WGS sequence"/>
</dbReference>
<comment type="caution">
    <text evidence="1">The sequence shown here is derived from an EMBL/GenBank/DDBJ whole genome shotgun (WGS) entry which is preliminary data.</text>
</comment>
<protein>
    <submittedName>
        <fullName evidence="1">Uncharacterized protein</fullName>
    </submittedName>
</protein>
<accession>A0A0N1KRK1</accession>
<dbReference type="RefSeq" id="WP_062701493.1">
    <property type="nucleotide sequence ID" value="NZ_LJOD01000012.1"/>
</dbReference>
<organism evidence="1 2">
    <name type="scientific">Chryseobacterium indologenes</name>
    <name type="common">Flavobacterium indologenes</name>
    <dbReference type="NCBI Taxonomy" id="253"/>
    <lineage>
        <taxon>Bacteria</taxon>
        <taxon>Pseudomonadati</taxon>
        <taxon>Bacteroidota</taxon>
        <taxon>Flavobacteriia</taxon>
        <taxon>Flavobacteriales</taxon>
        <taxon>Weeksellaceae</taxon>
        <taxon>Chryseobacterium group</taxon>
        <taxon>Chryseobacterium</taxon>
    </lineage>
</organism>
<proteinExistence type="predicted"/>
<reference evidence="1 2" key="1">
    <citation type="journal article" date="2015" name="Genom Data">
        <title>Draft genome sequence of a multidrug-resistant Chryseobacterium indologenes isolate from Malaysia.</title>
        <authorList>
            <person name="Yu C.Y."/>
            <person name="Ang G.Y."/>
            <person name="Cheng H.J."/>
            <person name="Cheong Y.M."/>
            <person name="Yin W.F."/>
            <person name="Chan K.G."/>
        </authorList>
    </citation>
    <scope>NUCLEOTIDE SEQUENCE [LARGE SCALE GENOMIC DNA]</scope>
    <source>
        <strain evidence="1 2">CI_885</strain>
    </source>
</reference>